<protein>
    <submittedName>
        <fullName evidence="3">Uncharacterized protein</fullName>
    </submittedName>
</protein>
<keyword evidence="2" id="KW-1133">Transmembrane helix</keyword>
<evidence type="ECO:0000313" key="4">
    <source>
        <dbReference type="Proteomes" id="UP000033514"/>
    </source>
</evidence>
<feature type="transmembrane region" description="Helical" evidence="2">
    <location>
        <begin position="51"/>
        <end position="69"/>
    </location>
</feature>
<keyword evidence="2" id="KW-0472">Membrane</keyword>
<dbReference type="Proteomes" id="UP000033514">
    <property type="component" value="Unassembled WGS sequence"/>
</dbReference>
<keyword evidence="4" id="KW-1185">Reference proteome</keyword>
<evidence type="ECO:0000256" key="1">
    <source>
        <dbReference type="SAM" id="MobiDB-lite"/>
    </source>
</evidence>
<dbReference type="OrthoDB" id="7951217at2"/>
<dbReference type="RefSeq" id="WP_046144460.1">
    <property type="nucleotide sequence ID" value="NZ_LAJG01000042.1"/>
</dbReference>
<dbReference type="PATRIC" id="fig|361041.3.peg.3038"/>
<feature type="region of interest" description="Disordered" evidence="1">
    <location>
        <begin position="76"/>
        <end position="100"/>
    </location>
</feature>
<reference evidence="3 4" key="1">
    <citation type="submission" date="2015-03" db="EMBL/GenBank/DDBJ databases">
        <authorList>
            <person name="Hassan Y.I."/>
            <person name="Lepp D."/>
            <person name="Zhou T."/>
        </authorList>
    </citation>
    <scope>NUCLEOTIDE SEQUENCE [LARGE SCALE GENOMIC DNA]</scope>
    <source>
        <strain evidence="3 4">GH2-10</strain>
    </source>
</reference>
<evidence type="ECO:0000313" key="3">
    <source>
        <dbReference type="EMBL" id="KKB76678.1"/>
    </source>
</evidence>
<proteinExistence type="predicted"/>
<feature type="region of interest" description="Disordered" evidence="1">
    <location>
        <begin position="21"/>
        <end position="41"/>
    </location>
</feature>
<accession>A0A0F5L2U0</accession>
<evidence type="ECO:0000256" key="2">
    <source>
        <dbReference type="SAM" id="Phobius"/>
    </source>
</evidence>
<gene>
    <name evidence="3" type="ORF">VW35_18135</name>
</gene>
<dbReference type="AlphaFoldDB" id="A0A0F5L2U0"/>
<comment type="caution">
    <text evidence="3">The sequence shown here is derived from an EMBL/GenBank/DDBJ whole genome shotgun (WGS) entry which is preliminary data.</text>
</comment>
<keyword evidence="2" id="KW-0812">Transmembrane</keyword>
<organism evidence="3 4">
    <name type="scientific">Devosia soli</name>
    <dbReference type="NCBI Taxonomy" id="361041"/>
    <lineage>
        <taxon>Bacteria</taxon>
        <taxon>Pseudomonadati</taxon>
        <taxon>Pseudomonadota</taxon>
        <taxon>Alphaproteobacteria</taxon>
        <taxon>Hyphomicrobiales</taxon>
        <taxon>Devosiaceae</taxon>
        <taxon>Devosia</taxon>
    </lineage>
</organism>
<dbReference type="STRING" id="361041.VW35_18135"/>
<name>A0A0F5L2U0_9HYPH</name>
<sequence>MAVQDSKAPSVANVDFLVDENGSRIDVPPDSEIRPTGDTEAAVGATSPTNWWLYGVVGLAIVVALLFLMQMLNGAPGTDVQPGSPTSEPVVETPAQPAAQ</sequence>
<dbReference type="EMBL" id="LAJG01000042">
    <property type="protein sequence ID" value="KKB76678.1"/>
    <property type="molecule type" value="Genomic_DNA"/>
</dbReference>